<dbReference type="Gene3D" id="3.90.245.10">
    <property type="entry name" value="Ribonucleoside hydrolase-like"/>
    <property type="match status" value="1"/>
</dbReference>
<dbReference type="PANTHER" id="PTHR12304">
    <property type="entry name" value="INOSINE-URIDINE PREFERRING NUCLEOSIDE HYDROLASE"/>
    <property type="match status" value="1"/>
</dbReference>
<evidence type="ECO:0000256" key="1">
    <source>
        <dbReference type="ARBA" id="ARBA00022801"/>
    </source>
</evidence>
<dbReference type="GO" id="GO:0005829">
    <property type="term" value="C:cytosol"/>
    <property type="evidence" value="ECO:0007669"/>
    <property type="project" value="TreeGrafter"/>
</dbReference>
<dbReference type="EMBL" id="CADCWN010000065">
    <property type="protein sequence ID" value="CAA9559594.1"/>
    <property type="molecule type" value="Genomic_DNA"/>
</dbReference>
<proteinExistence type="predicted"/>
<keyword evidence="1 4" id="KW-0378">Hydrolase</keyword>
<dbReference type="InterPro" id="IPR036452">
    <property type="entry name" value="Ribo_hydro-like"/>
</dbReference>
<dbReference type="EC" id="3.2.2.1" evidence="4"/>
<dbReference type="InterPro" id="IPR023186">
    <property type="entry name" value="IUNH"/>
</dbReference>
<dbReference type="GO" id="GO:0006152">
    <property type="term" value="P:purine nucleoside catabolic process"/>
    <property type="evidence" value="ECO:0007669"/>
    <property type="project" value="TreeGrafter"/>
</dbReference>
<keyword evidence="2 4" id="KW-0326">Glycosidase</keyword>
<protein>
    <submittedName>
        <fullName evidence="4">Inosine-uridine preferring nucleoside hydrolase</fullName>
        <ecNumber evidence="4">3.2.2.1</ecNumber>
    </submittedName>
</protein>
<dbReference type="GO" id="GO:0008477">
    <property type="term" value="F:purine nucleosidase activity"/>
    <property type="evidence" value="ECO:0007669"/>
    <property type="project" value="UniProtKB-EC"/>
</dbReference>
<evidence type="ECO:0000313" key="4">
    <source>
        <dbReference type="EMBL" id="CAA9559594.1"/>
    </source>
</evidence>
<name>A0A6J4USF5_9BACT</name>
<dbReference type="Pfam" id="PF01156">
    <property type="entry name" value="IU_nuc_hydro"/>
    <property type="match status" value="1"/>
</dbReference>
<organism evidence="4">
    <name type="scientific">uncultured Thermomicrobiales bacterium</name>
    <dbReference type="NCBI Taxonomy" id="1645740"/>
    <lineage>
        <taxon>Bacteria</taxon>
        <taxon>Pseudomonadati</taxon>
        <taxon>Thermomicrobiota</taxon>
        <taxon>Thermomicrobia</taxon>
        <taxon>Thermomicrobiales</taxon>
        <taxon>environmental samples</taxon>
    </lineage>
</organism>
<feature type="domain" description="Inosine/uridine-preferring nucleoside hydrolase" evidence="3">
    <location>
        <begin position="7"/>
        <end position="295"/>
    </location>
</feature>
<dbReference type="InterPro" id="IPR001910">
    <property type="entry name" value="Inosine/uridine_hydrolase_dom"/>
</dbReference>
<accession>A0A6J4USF5</accession>
<dbReference type="PANTHER" id="PTHR12304:SF4">
    <property type="entry name" value="URIDINE NUCLEOSIDASE"/>
    <property type="match status" value="1"/>
</dbReference>
<dbReference type="AlphaFoldDB" id="A0A6J4USF5"/>
<dbReference type="SUPFAM" id="SSF53590">
    <property type="entry name" value="Nucleoside hydrolase"/>
    <property type="match status" value="1"/>
</dbReference>
<evidence type="ECO:0000259" key="3">
    <source>
        <dbReference type="Pfam" id="PF01156"/>
    </source>
</evidence>
<reference evidence="4" key="1">
    <citation type="submission" date="2020-02" db="EMBL/GenBank/DDBJ databases">
        <authorList>
            <person name="Meier V. D."/>
        </authorList>
    </citation>
    <scope>NUCLEOTIDE SEQUENCE</scope>
    <source>
        <strain evidence="4">AVDCRST_MAG18</strain>
    </source>
</reference>
<gene>
    <name evidence="4" type="ORF">AVDCRST_MAG18-969</name>
</gene>
<sequence>MAGRLRVVLDVDTGVDDAMALALATRLPGIELVAVTTVAGNVGIDNTTANTWRVLDWLGAGGVPIHRGLSRPLTGDAIDASHIHGASGLGGLVLPDPATDTQLRRPFAPEAIVDLVNAEPGALTLVFVGPLTNLAAAIALEPTLPSRIGRLVVMGGSLGRGNMTPYAEFNIGADPEAARQVFAACALTMVGLDVTQQVTVTRELSERLVGQTTPEATIVREATAHFFREGAVGSPHLHDPLAVGVALDPSLCTTKRGTVKIETATAWCAGRTTLEENADGPHEVCVTVDSARFLDLFTERLGLSG</sequence>
<evidence type="ECO:0000256" key="2">
    <source>
        <dbReference type="ARBA" id="ARBA00023295"/>
    </source>
</evidence>